<feature type="region of interest" description="Disordered" evidence="1">
    <location>
        <begin position="27"/>
        <end position="47"/>
    </location>
</feature>
<feature type="non-terminal residue" evidence="2">
    <location>
        <position position="1"/>
    </location>
</feature>
<gene>
    <name evidence="2" type="ORF">CCACVL1_01466</name>
</gene>
<dbReference type="Proteomes" id="UP000188268">
    <property type="component" value="Unassembled WGS sequence"/>
</dbReference>
<dbReference type="EMBL" id="AWWV01004822">
    <property type="protein sequence ID" value="OMP06701.1"/>
    <property type="molecule type" value="Genomic_DNA"/>
</dbReference>
<proteinExistence type="predicted"/>
<evidence type="ECO:0000313" key="2">
    <source>
        <dbReference type="EMBL" id="OMP06701.1"/>
    </source>
</evidence>
<accession>A0A1R3KHZ7</accession>
<dbReference type="Gramene" id="OMP06701">
    <property type="protein sequence ID" value="OMP06701"/>
    <property type="gene ID" value="CCACVL1_01466"/>
</dbReference>
<evidence type="ECO:0000313" key="3">
    <source>
        <dbReference type="Proteomes" id="UP000188268"/>
    </source>
</evidence>
<dbReference type="AlphaFoldDB" id="A0A1R3KHZ7"/>
<reference evidence="2 3" key="1">
    <citation type="submission" date="2013-09" db="EMBL/GenBank/DDBJ databases">
        <title>Corchorus capsularis genome sequencing.</title>
        <authorList>
            <person name="Alam M."/>
            <person name="Haque M.S."/>
            <person name="Islam M.S."/>
            <person name="Emdad E.M."/>
            <person name="Islam M.M."/>
            <person name="Ahmed B."/>
            <person name="Halim A."/>
            <person name="Hossen Q.M.M."/>
            <person name="Hossain M.Z."/>
            <person name="Ahmed R."/>
            <person name="Khan M.M."/>
            <person name="Islam R."/>
            <person name="Rashid M.M."/>
            <person name="Khan S.A."/>
            <person name="Rahman M.S."/>
            <person name="Alam M."/>
        </authorList>
    </citation>
    <scope>NUCLEOTIDE SEQUENCE [LARGE SCALE GENOMIC DNA]</scope>
    <source>
        <strain evidence="3">cv. CVL-1</strain>
        <tissue evidence="2">Whole seedling</tissue>
    </source>
</reference>
<name>A0A1R3KHZ7_COCAP</name>
<organism evidence="2 3">
    <name type="scientific">Corchorus capsularis</name>
    <name type="common">Jute</name>
    <dbReference type="NCBI Taxonomy" id="210143"/>
    <lineage>
        <taxon>Eukaryota</taxon>
        <taxon>Viridiplantae</taxon>
        <taxon>Streptophyta</taxon>
        <taxon>Embryophyta</taxon>
        <taxon>Tracheophyta</taxon>
        <taxon>Spermatophyta</taxon>
        <taxon>Magnoliopsida</taxon>
        <taxon>eudicotyledons</taxon>
        <taxon>Gunneridae</taxon>
        <taxon>Pentapetalae</taxon>
        <taxon>rosids</taxon>
        <taxon>malvids</taxon>
        <taxon>Malvales</taxon>
        <taxon>Malvaceae</taxon>
        <taxon>Grewioideae</taxon>
        <taxon>Apeibeae</taxon>
        <taxon>Corchorus</taxon>
    </lineage>
</organism>
<keyword evidence="3" id="KW-1185">Reference proteome</keyword>
<evidence type="ECO:0000256" key="1">
    <source>
        <dbReference type="SAM" id="MobiDB-lite"/>
    </source>
</evidence>
<protein>
    <submittedName>
        <fullName evidence="2">Uncharacterized protein</fullName>
    </submittedName>
</protein>
<sequence length="47" mass="5153">PSFTKAREARQQTPKLRVCECAVPSSLTDYLSSSPGDGEQRVPDKSE</sequence>
<comment type="caution">
    <text evidence="2">The sequence shown here is derived from an EMBL/GenBank/DDBJ whole genome shotgun (WGS) entry which is preliminary data.</text>
</comment>
<feature type="compositionally biased region" description="Basic and acidic residues" evidence="1">
    <location>
        <begin position="38"/>
        <end position="47"/>
    </location>
</feature>